<proteinExistence type="predicted"/>
<protein>
    <submittedName>
        <fullName evidence="2">Phosphotransferase</fullName>
    </submittedName>
</protein>
<dbReference type="Proteomes" id="UP001501047">
    <property type="component" value="Unassembled WGS sequence"/>
</dbReference>
<sequence>MTRKEQCSKINEAIENINFSGKYIEHTLYGSGHINDTFLVKFEQNNGEIKKYILQRINHNIFKNPLKVMENISGVTSFLKYKIKESGGDTERETLNIIKTKDGNNFFKDSIGSYWRGYKFIENATSFDKVEKPEIFYESALTFGYFQNLLSEYDVSTLYETIPDFHNTPVRVESFKIAIAEDKFQRVKKVEKEIEFVMEREKETHILIDMLRRGMLHLRVTHNDTKLNNIMMDNESGKGICIIDLDTIMPGLSVNDFGDSIRFGANTGDEDEIDLSKVNLDMNLFEIYTRGFLEGCKGSLVDNEIDMLPMGAKMMTLECGIRFLTDYLNGDNYFKIHRPDHNLDRARAQFKLVYDMEKKWMDMKKVIENYRNILK</sequence>
<name>A0ABP3VQK3_CLOSU</name>
<dbReference type="SUPFAM" id="SSF56112">
    <property type="entry name" value="Protein kinase-like (PK-like)"/>
    <property type="match status" value="1"/>
</dbReference>
<dbReference type="Pfam" id="PF01636">
    <property type="entry name" value="APH"/>
    <property type="match status" value="1"/>
</dbReference>
<dbReference type="InterPro" id="IPR011009">
    <property type="entry name" value="Kinase-like_dom_sf"/>
</dbReference>
<dbReference type="PANTHER" id="PTHR21064:SF5">
    <property type="entry name" value="SLR1880 PROTEIN"/>
    <property type="match status" value="1"/>
</dbReference>
<evidence type="ECO:0000313" key="3">
    <source>
        <dbReference type="Proteomes" id="UP001501047"/>
    </source>
</evidence>
<dbReference type="InterPro" id="IPR050249">
    <property type="entry name" value="Pseudomonas-type_ThrB"/>
</dbReference>
<dbReference type="InterPro" id="IPR002575">
    <property type="entry name" value="Aminoglycoside_PTrfase"/>
</dbReference>
<dbReference type="PANTHER" id="PTHR21064">
    <property type="entry name" value="AMINOGLYCOSIDE PHOSPHOTRANSFERASE DOMAIN-CONTAINING PROTEIN-RELATED"/>
    <property type="match status" value="1"/>
</dbReference>
<evidence type="ECO:0000259" key="1">
    <source>
        <dbReference type="Pfam" id="PF01636"/>
    </source>
</evidence>
<evidence type="ECO:0000313" key="2">
    <source>
        <dbReference type="EMBL" id="GAA0766696.1"/>
    </source>
</evidence>
<organism evidence="2 3">
    <name type="scientific">Clostridium subterminale</name>
    <dbReference type="NCBI Taxonomy" id="1550"/>
    <lineage>
        <taxon>Bacteria</taxon>
        <taxon>Bacillati</taxon>
        <taxon>Bacillota</taxon>
        <taxon>Clostridia</taxon>
        <taxon>Eubacteriales</taxon>
        <taxon>Clostridiaceae</taxon>
        <taxon>Clostridium</taxon>
    </lineage>
</organism>
<reference evidence="3" key="1">
    <citation type="journal article" date="2019" name="Int. J. Syst. Evol. Microbiol.">
        <title>The Global Catalogue of Microorganisms (GCM) 10K type strain sequencing project: providing services to taxonomists for standard genome sequencing and annotation.</title>
        <authorList>
            <consortium name="The Broad Institute Genomics Platform"/>
            <consortium name="The Broad Institute Genome Sequencing Center for Infectious Disease"/>
            <person name="Wu L."/>
            <person name="Ma J."/>
        </authorList>
    </citation>
    <scope>NUCLEOTIDE SEQUENCE [LARGE SCALE GENOMIC DNA]</scope>
    <source>
        <strain evidence="3">JCM 1417</strain>
    </source>
</reference>
<dbReference type="RefSeq" id="WP_343823272.1">
    <property type="nucleotide sequence ID" value="NZ_BAAACI010000001.1"/>
</dbReference>
<feature type="domain" description="Aminoglycoside phosphotransferase" evidence="1">
    <location>
        <begin position="161"/>
        <end position="268"/>
    </location>
</feature>
<comment type="caution">
    <text evidence="2">The sequence shown here is derived from an EMBL/GenBank/DDBJ whole genome shotgun (WGS) entry which is preliminary data.</text>
</comment>
<keyword evidence="3" id="KW-1185">Reference proteome</keyword>
<accession>A0ABP3VQK3</accession>
<gene>
    <name evidence="2" type="ORF">GCM10008908_04770</name>
</gene>
<dbReference type="EMBL" id="BAAACI010000001">
    <property type="protein sequence ID" value="GAA0766696.1"/>
    <property type="molecule type" value="Genomic_DNA"/>
</dbReference>